<reference evidence="1" key="1">
    <citation type="submission" date="2019-02" db="EMBL/GenBank/DDBJ databases">
        <authorList>
            <person name="Gruber-Vodicka R. H."/>
            <person name="Seah K. B. B."/>
        </authorList>
    </citation>
    <scope>NUCLEOTIDE SEQUENCE</scope>
    <source>
        <strain evidence="1">BECK_BZ15</strain>
    </source>
</reference>
<name>A0A450RXW2_9GAMM</name>
<proteinExistence type="predicted"/>
<protein>
    <submittedName>
        <fullName evidence="1">Uncharacterized protein</fullName>
    </submittedName>
</protein>
<evidence type="ECO:0000313" key="1">
    <source>
        <dbReference type="EMBL" id="VFJ43845.1"/>
    </source>
</evidence>
<accession>A0A450RXW2</accession>
<gene>
    <name evidence="1" type="ORF">BECKFW1821A_GA0114235_100544</name>
</gene>
<dbReference type="AlphaFoldDB" id="A0A450RXW2"/>
<dbReference type="EMBL" id="CAADEW010000005">
    <property type="protein sequence ID" value="VFJ43845.1"/>
    <property type="molecule type" value="Genomic_DNA"/>
</dbReference>
<sequence>MYQALVLFIVSIGCTGLFAHLLFISPLSDEISFLRSDNCKLRSDLRNMSQERQFPNDENIVPCLSPTQGPTAGLGSIVVNKFYYLR</sequence>
<organism evidence="1">
    <name type="scientific">Candidatus Kentrum sp. FW</name>
    <dbReference type="NCBI Taxonomy" id="2126338"/>
    <lineage>
        <taxon>Bacteria</taxon>
        <taxon>Pseudomonadati</taxon>
        <taxon>Pseudomonadota</taxon>
        <taxon>Gammaproteobacteria</taxon>
        <taxon>Candidatus Kentrum</taxon>
    </lineage>
</organism>